<accession>A0AA39L9P7</accession>
<name>A0AA39L9P7_SARSR</name>
<dbReference type="SUPFAM" id="SSF57701">
    <property type="entry name" value="Zn2/Cys6 DNA-binding domain"/>
    <property type="match status" value="1"/>
</dbReference>
<dbReference type="InterPro" id="IPR007219">
    <property type="entry name" value="XnlR_reg_dom"/>
</dbReference>
<dbReference type="GO" id="GO:0005634">
    <property type="term" value="C:nucleus"/>
    <property type="evidence" value="ECO:0007669"/>
    <property type="project" value="TreeGrafter"/>
</dbReference>
<evidence type="ECO:0000256" key="2">
    <source>
        <dbReference type="ARBA" id="ARBA00023015"/>
    </source>
</evidence>
<feature type="region of interest" description="Disordered" evidence="5">
    <location>
        <begin position="126"/>
        <end position="166"/>
    </location>
</feature>
<dbReference type="PANTHER" id="PTHR47424">
    <property type="entry name" value="REGULATORY PROTEIN GAL4"/>
    <property type="match status" value="1"/>
</dbReference>
<organism evidence="7 8">
    <name type="scientific">Sarocladium strictum</name>
    <name type="common">Black bundle disease fungus</name>
    <name type="synonym">Acremonium strictum</name>
    <dbReference type="NCBI Taxonomy" id="5046"/>
    <lineage>
        <taxon>Eukaryota</taxon>
        <taxon>Fungi</taxon>
        <taxon>Dikarya</taxon>
        <taxon>Ascomycota</taxon>
        <taxon>Pezizomycotina</taxon>
        <taxon>Sordariomycetes</taxon>
        <taxon>Hypocreomycetidae</taxon>
        <taxon>Hypocreales</taxon>
        <taxon>Sarocladiaceae</taxon>
        <taxon>Sarocladium</taxon>
    </lineage>
</organism>
<dbReference type="Pfam" id="PF00172">
    <property type="entry name" value="Zn_clus"/>
    <property type="match status" value="1"/>
</dbReference>
<dbReference type="InterPro" id="IPR051127">
    <property type="entry name" value="Fungal_SecMet_Regulators"/>
</dbReference>
<keyword evidence="8" id="KW-1185">Reference proteome</keyword>
<dbReference type="GO" id="GO:0000435">
    <property type="term" value="P:positive regulation of transcription from RNA polymerase II promoter by galactose"/>
    <property type="evidence" value="ECO:0007669"/>
    <property type="project" value="TreeGrafter"/>
</dbReference>
<dbReference type="SMART" id="SM00906">
    <property type="entry name" value="Fungal_trans"/>
    <property type="match status" value="1"/>
</dbReference>
<proteinExistence type="predicted"/>
<dbReference type="AlphaFoldDB" id="A0AA39L9P7"/>
<evidence type="ECO:0000256" key="4">
    <source>
        <dbReference type="ARBA" id="ARBA00023242"/>
    </source>
</evidence>
<evidence type="ECO:0000313" key="8">
    <source>
        <dbReference type="Proteomes" id="UP001175261"/>
    </source>
</evidence>
<dbReference type="PROSITE" id="PS50048">
    <property type="entry name" value="ZN2_CY6_FUNGAL_2"/>
    <property type="match status" value="1"/>
</dbReference>
<feature type="domain" description="Zn(2)-C6 fungal-type" evidence="6">
    <location>
        <begin position="33"/>
        <end position="64"/>
    </location>
</feature>
<evidence type="ECO:0000256" key="3">
    <source>
        <dbReference type="ARBA" id="ARBA00023163"/>
    </source>
</evidence>
<dbReference type="PANTHER" id="PTHR47424:SF5">
    <property type="entry name" value="ZN(II)2CYS6 TRANSCRIPTION FACTOR (EUROFUNG)"/>
    <property type="match status" value="1"/>
</dbReference>
<protein>
    <recommendedName>
        <fullName evidence="6">Zn(2)-C6 fungal-type domain-containing protein</fullName>
    </recommendedName>
</protein>
<keyword evidence="3" id="KW-0804">Transcription</keyword>
<dbReference type="InterPro" id="IPR001138">
    <property type="entry name" value="Zn2Cys6_DnaBD"/>
</dbReference>
<evidence type="ECO:0000259" key="6">
    <source>
        <dbReference type="PROSITE" id="PS50048"/>
    </source>
</evidence>
<dbReference type="GO" id="GO:0000978">
    <property type="term" value="F:RNA polymerase II cis-regulatory region sequence-specific DNA binding"/>
    <property type="evidence" value="ECO:0007669"/>
    <property type="project" value="TreeGrafter"/>
</dbReference>
<keyword evidence="4" id="KW-0539">Nucleus</keyword>
<evidence type="ECO:0000313" key="7">
    <source>
        <dbReference type="EMBL" id="KAK0389238.1"/>
    </source>
</evidence>
<evidence type="ECO:0000256" key="1">
    <source>
        <dbReference type="ARBA" id="ARBA00022723"/>
    </source>
</evidence>
<dbReference type="GO" id="GO:0000981">
    <property type="term" value="F:DNA-binding transcription factor activity, RNA polymerase II-specific"/>
    <property type="evidence" value="ECO:0007669"/>
    <property type="project" value="InterPro"/>
</dbReference>
<comment type="caution">
    <text evidence="7">The sequence shown here is derived from an EMBL/GenBank/DDBJ whole genome shotgun (WGS) entry which is preliminary data.</text>
</comment>
<dbReference type="Gene3D" id="4.10.240.10">
    <property type="entry name" value="Zn(2)-C6 fungal-type DNA-binding domain"/>
    <property type="match status" value="1"/>
</dbReference>
<dbReference type="EMBL" id="JAPDFR010000002">
    <property type="protein sequence ID" value="KAK0389238.1"/>
    <property type="molecule type" value="Genomic_DNA"/>
</dbReference>
<dbReference type="Proteomes" id="UP001175261">
    <property type="component" value="Unassembled WGS sequence"/>
</dbReference>
<keyword evidence="1" id="KW-0479">Metal-binding</keyword>
<dbReference type="PROSITE" id="PS00463">
    <property type="entry name" value="ZN2_CY6_FUNGAL_1"/>
    <property type="match status" value="1"/>
</dbReference>
<dbReference type="GO" id="GO:0008270">
    <property type="term" value="F:zinc ion binding"/>
    <property type="evidence" value="ECO:0007669"/>
    <property type="project" value="InterPro"/>
</dbReference>
<dbReference type="SMART" id="SM00066">
    <property type="entry name" value="GAL4"/>
    <property type="match status" value="1"/>
</dbReference>
<gene>
    <name evidence="7" type="ORF">NLU13_2813</name>
</gene>
<feature type="compositionally biased region" description="Polar residues" evidence="5">
    <location>
        <begin position="1"/>
        <end position="19"/>
    </location>
</feature>
<dbReference type="CDD" id="cd00067">
    <property type="entry name" value="GAL4"/>
    <property type="match status" value="1"/>
</dbReference>
<sequence>MAASSPHNLHSEAQLSGMTSPAAAAPGRKVNRSCLECTRRKVKCDGRQPCASCVYYRSGEACAYRQRSKRNAVSRSTFNRASEQIETQSRVLQTLFPGADLADLAGKSQAELLDLLPIRRRAVPRSAPLGTNQSSEELLHPTGNVIDDSAPVSENGDAQADREWDESGDKITGAALATDDINGLGIATGSRGRSYLGMTSMSAIFTAIFRLYPSAKEHAAQCSRGWTAIQPQTLPSMPPFGRDPALGLLKEQRCIDFYFEHVHAITPLLDEEDFRRQYASGTRQDASWLGLLNMVFAMGSIASGSDSLHEQYYRLARSYIDLDTLGTGNLEGLQALCILGGYYLHFRNSPNMAYGVHGAAHRIAIALGLHREPRRQPTFTDPADEERYRRRVETRRRTWWSMFCLDVWGTMSHGRPTAGRWDENTMNTRLPTPYHPNDYAALSLRASAEFCLICDRLQCRYAEFARLTAREVIALDAELLAWYQNVPMLFKDRAVSPPGLNVAREFMRNRYHNARVVLSRSALLYMANDRRRKHEELGPEQQQIIDTCCAVAAEAVDDIALYWTPNRVHVWNSAWYLFQACMVPLLSIAVERSLQATTGQSPPESMATWTASLAKALETFAEMRPWMRASDRTPDVVSALYEALTVEGEVPMLTPSATDGSVDVFGWGDEQMADMNWSVFLGTEALTQGSFPFS</sequence>
<dbReference type="InterPro" id="IPR036864">
    <property type="entry name" value="Zn2-C6_fun-type_DNA-bd_sf"/>
</dbReference>
<dbReference type="CDD" id="cd12148">
    <property type="entry name" value="fungal_TF_MHR"/>
    <property type="match status" value="1"/>
</dbReference>
<dbReference type="Pfam" id="PF04082">
    <property type="entry name" value="Fungal_trans"/>
    <property type="match status" value="1"/>
</dbReference>
<keyword evidence="2" id="KW-0805">Transcription regulation</keyword>
<feature type="region of interest" description="Disordered" evidence="5">
    <location>
        <begin position="1"/>
        <end position="25"/>
    </location>
</feature>
<reference evidence="7" key="1">
    <citation type="submission" date="2022-10" db="EMBL/GenBank/DDBJ databases">
        <title>Determination and structural analysis of whole genome sequence of Sarocladium strictum F4-1.</title>
        <authorList>
            <person name="Hu L."/>
            <person name="Jiang Y."/>
        </authorList>
    </citation>
    <scope>NUCLEOTIDE SEQUENCE</scope>
    <source>
        <strain evidence="7">F4-1</strain>
    </source>
</reference>
<evidence type="ECO:0000256" key="5">
    <source>
        <dbReference type="SAM" id="MobiDB-lite"/>
    </source>
</evidence>
<dbReference type="GO" id="GO:0006351">
    <property type="term" value="P:DNA-templated transcription"/>
    <property type="evidence" value="ECO:0007669"/>
    <property type="project" value="InterPro"/>
</dbReference>